<organism evidence="2">
    <name type="scientific">Ixodes ricinus</name>
    <name type="common">Common tick</name>
    <name type="synonym">Acarus ricinus</name>
    <dbReference type="NCBI Taxonomy" id="34613"/>
    <lineage>
        <taxon>Eukaryota</taxon>
        <taxon>Metazoa</taxon>
        <taxon>Ecdysozoa</taxon>
        <taxon>Arthropoda</taxon>
        <taxon>Chelicerata</taxon>
        <taxon>Arachnida</taxon>
        <taxon>Acari</taxon>
        <taxon>Parasitiformes</taxon>
        <taxon>Ixodida</taxon>
        <taxon>Ixodoidea</taxon>
        <taxon>Ixodidae</taxon>
        <taxon>Ixodinae</taxon>
        <taxon>Ixodes</taxon>
    </lineage>
</organism>
<dbReference type="AlphaFoldDB" id="A0A6B0TRU2"/>
<feature type="signal peptide" evidence="1">
    <location>
        <begin position="1"/>
        <end position="20"/>
    </location>
</feature>
<accession>A0A6B0TRU2</accession>
<protein>
    <submittedName>
        <fullName evidence="2">Putative secreted protein</fullName>
    </submittedName>
</protein>
<feature type="chain" id="PRO_5025540122" evidence="1">
    <location>
        <begin position="21"/>
        <end position="69"/>
    </location>
</feature>
<proteinExistence type="predicted"/>
<sequence length="69" mass="7707">MYHCRSPICSFLLVCAQCRARVLWPCTDLPSPVQLQQRKKISVPSDPNHILRLLRGGVYPRTAGAPGHP</sequence>
<dbReference type="EMBL" id="GIFC01000499">
    <property type="protein sequence ID" value="MXU82582.1"/>
    <property type="molecule type" value="Transcribed_RNA"/>
</dbReference>
<evidence type="ECO:0000313" key="2">
    <source>
        <dbReference type="EMBL" id="MXU82582.1"/>
    </source>
</evidence>
<name>A0A6B0TRU2_IXORI</name>
<keyword evidence="1" id="KW-0732">Signal</keyword>
<evidence type="ECO:0000256" key="1">
    <source>
        <dbReference type="SAM" id="SignalP"/>
    </source>
</evidence>
<reference evidence="2" key="1">
    <citation type="submission" date="2019-12" db="EMBL/GenBank/DDBJ databases">
        <title>An insight into the sialome of adult female Ixodes ricinus ticks feeding for 6 days.</title>
        <authorList>
            <person name="Perner J."/>
            <person name="Ribeiro J.M.C."/>
        </authorList>
    </citation>
    <scope>NUCLEOTIDE SEQUENCE</scope>
    <source>
        <strain evidence="2">Semi-engorged</strain>
        <tissue evidence="2">Salivary glands</tissue>
    </source>
</reference>